<dbReference type="AlphaFoldDB" id="A0ABC8SZB8"/>
<organism evidence="2 3">
    <name type="scientific">Ilex paraguariensis</name>
    <name type="common">yerba mate</name>
    <dbReference type="NCBI Taxonomy" id="185542"/>
    <lineage>
        <taxon>Eukaryota</taxon>
        <taxon>Viridiplantae</taxon>
        <taxon>Streptophyta</taxon>
        <taxon>Embryophyta</taxon>
        <taxon>Tracheophyta</taxon>
        <taxon>Spermatophyta</taxon>
        <taxon>Magnoliopsida</taxon>
        <taxon>eudicotyledons</taxon>
        <taxon>Gunneridae</taxon>
        <taxon>Pentapetalae</taxon>
        <taxon>asterids</taxon>
        <taxon>campanulids</taxon>
        <taxon>Aquifoliales</taxon>
        <taxon>Aquifoliaceae</taxon>
        <taxon>Ilex</taxon>
    </lineage>
</organism>
<feature type="non-terminal residue" evidence="2">
    <location>
        <position position="1"/>
    </location>
</feature>
<proteinExistence type="predicted"/>
<sequence length="106" mass="12060">THHPFLTKEHNKLVSEHVMEDQQIPNIEVQVGSLAFAQEKLLKELHDMFLAMNSRFDQLESNHVRESGDNSINRNWVGKLNGQPGSGQTSSTNLDLPKLVKLDFPR</sequence>
<evidence type="ECO:0000256" key="1">
    <source>
        <dbReference type="SAM" id="MobiDB-lite"/>
    </source>
</evidence>
<keyword evidence="3" id="KW-1185">Reference proteome</keyword>
<feature type="region of interest" description="Disordered" evidence="1">
    <location>
        <begin position="65"/>
        <end position="95"/>
    </location>
</feature>
<evidence type="ECO:0000313" key="2">
    <source>
        <dbReference type="EMBL" id="CAK9162541.1"/>
    </source>
</evidence>
<comment type="caution">
    <text evidence="2">The sequence shown here is derived from an EMBL/GenBank/DDBJ whole genome shotgun (WGS) entry which is preliminary data.</text>
</comment>
<name>A0ABC8SZB8_9AQUA</name>
<gene>
    <name evidence="2" type="ORF">ILEXP_LOCUS31413</name>
</gene>
<protein>
    <submittedName>
        <fullName evidence="2">Uncharacterized protein</fullName>
    </submittedName>
</protein>
<dbReference type="Proteomes" id="UP001642360">
    <property type="component" value="Unassembled WGS sequence"/>
</dbReference>
<dbReference type="EMBL" id="CAUOFW020003891">
    <property type="protein sequence ID" value="CAK9162541.1"/>
    <property type="molecule type" value="Genomic_DNA"/>
</dbReference>
<reference evidence="2 3" key="1">
    <citation type="submission" date="2024-02" db="EMBL/GenBank/DDBJ databases">
        <authorList>
            <person name="Vignale AGUSTIN F."/>
            <person name="Sosa J E."/>
            <person name="Modenutti C."/>
        </authorList>
    </citation>
    <scope>NUCLEOTIDE SEQUENCE [LARGE SCALE GENOMIC DNA]</scope>
</reference>
<accession>A0ABC8SZB8</accession>
<evidence type="ECO:0000313" key="3">
    <source>
        <dbReference type="Proteomes" id="UP001642360"/>
    </source>
</evidence>